<reference evidence="3" key="1">
    <citation type="submission" date="2017-08" db="EMBL/GenBank/DDBJ databases">
        <authorList>
            <person name="Varghese N."/>
            <person name="Submissions S."/>
        </authorList>
    </citation>
    <scope>NUCLEOTIDE SEQUENCE [LARGE SCALE GENOMIC DNA]</scope>
    <source>
        <strain evidence="3">DSM 23173</strain>
    </source>
</reference>
<feature type="domain" description="NERD" evidence="1">
    <location>
        <begin position="35"/>
        <end position="154"/>
    </location>
</feature>
<organism evidence="2 3">
    <name type="scientific">Salinicoccus kekensis</name>
    <dbReference type="NCBI Taxonomy" id="714307"/>
    <lineage>
        <taxon>Bacteria</taxon>
        <taxon>Bacillati</taxon>
        <taxon>Bacillota</taxon>
        <taxon>Bacilli</taxon>
        <taxon>Bacillales</taxon>
        <taxon>Staphylococcaceae</taxon>
        <taxon>Salinicoccus</taxon>
    </lineage>
</organism>
<protein>
    <submittedName>
        <fullName evidence="2">Nuclease-like protein</fullName>
    </submittedName>
</protein>
<dbReference type="Pfam" id="PF08378">
    <property type="entry name" value="NERD"/>
    <property type="match status" value="1"/>
</dbReference>
<evidence type="ECO:0000313" key="3">
    <source>
        <dbReference type="Proteomes" id="UP000219412"/>
    </source>
</evidence>
<dbReference type="AlphaFoldDB" id="A0A285U7R5"/>
<sequence length="299" mass="34757">MREKTRRHQQLEILHERYILPAYEKDELQKLEAGFIGELEFDGIIEPFIKGSNIIHIKDYSFYPEDAPELSTKSREDASHVQLDNLVVAKDFLYTFEIKNYSFDLIYKDSKWYFENGNEFASPLLQVARQRDTLGKMLYGFGSEIRMFNVVVFINKRQTIFNLPAAGEIIVRSNLHKKLAKAMAGNHYDHSRLISRLEERKVDVVKHQRDTTVGFRELAKGVFCGGCGRKVTRKNRDWFRCRGCEVDIPILDAAARLIRELKVLNRSWKVTPSLIQAFSDGEISEFYVRSNVKRGRLGL</sequence>
<dbReference type="OrthoDB" id="2387294at2"/>
<dbReference type="RefSeq" id="WP_097038221.1">
    <property type="nucleotide sequence ID" value="NZ_OBQF01000001.1"/>
</dbReference>
<dbReference type="InterPro" id="IPR011528">
    <property type="entry name" value="NERD"/>
</dbReference>
<dbReference type="EMBL" id="OBQF01000001">
    <property type="protein sequence ID" value="SOC37974.1"/>
    <property type="molecule type" value="Genomic_DNA"/>
</dbReference>
<evidence type="ECO:0000313" key="2">
    <source>
        <dbReference type="EMBL" id="SOC37974.1"/>
    </source>
</evidence>
<evidence type="ECO:0000259" key="1">
    <source>
        <dbReference type="Pfam" id="PF08378"/>
    </source>
</evidence>
<accession>A0A285U7R5</accession>
<dbReference type="Proteomes" id="UP000219412">
    <property type="component" value="Unassembled WGS sequence"/>
</dbReference>
<keyword evidence="3" id="KW-1185">Reference proteome</keyword>
<name>A0A285U7R5_9STAP</name>
<proteinExistence type="predicted"/>
<gene>
    <name evidence="2" type="ORF">SAMN05878391_0196</name>
</gene>